<feature type="non-terminal residue" evidence="3">
    <location>
        <position position="656"/>
    </location>
</feature>
<evidence type="ECO:0000256" key="1">
    <source>
        <dbReference type="SAM" id="MobiDB-lite"/>
    </source>
</evidence>
<feature type="region of interest" description="Disordered" evidence="1">
    <location>
        <begin position="193"/>
        <end position="245"/>
    </location>
</feature>
<feature type="compositionally biased region" description="Acidic residues" evidence="1">
    <location>
        <begin position="214"/>
        <end position="234"/>
    </location>
</feature>
<dbReference type="OrthoDB" id="5596422at2759"/>
<organism evidence="3 4">
    <name type="scientific">Mesocestoides corti</name>
    <name type="common">Flatworm</name>
    <dbReference type="NCBI Taxonomy" id="53468"/>
    <lineage>
        <taxon>Eukaryota</taxon>
        <taxon>Metazoa</taxon>
        <taxon>Spiralia</taxon>
        <taxon>Lophotrochozoa</taxon>
        <taxon>Platyhelminthes</taxon>
        <taxon>Cestoda</taxon>
        <taxon>Eucestoda</taxon>
        <taxon>Cyclophyllidea</taxon>
        <taxon>Mesocestoididae</taxon>
        <taxon>Mesocestoides</taxon>
    </lineage>
</organism>
<feature type="compositionally biased region" description="Basic and acidic residues" evidence="1">
    <location>
        <begin position="413"/>
        <end position="425"/>
    </location>
</feature>
<evidence type="ECO:0000313" key="3">
    <source>
        <dbReference type="EMBL" id="VDD77820.1"/>
    </source>
</evidence>
<feature type="region of interest" description="Disordered" evidence="1">
    <location>
        <begin position="413"/>
        <end position="435"/>
    </location>
</feature>
<evidence type="ECO:0000259" key="2">
    <source>
        <dbReference type="PROSITE" id="PS50127"/>
    </source>
</evidence>
<dbReference type="SMART" id="SM00212">
    <property type="entry name" value="UBCc"/>
    <property type="match status" value="1"/>
</dbReference>
<gene>
    <name evidence="3" type="ORF">MCOS_LOCUS3823</name>
</gene>
<dbReference type="InterPro" id="IPR000608">
    <property type="entry name" value="UBC"/>
</dbReference>
<sequence length="656" mass="74693">MSRSSTRRSFLKDVQQLYRTIETSTDGQATIIGVNELSVMISLNPKSGDNAHAVFTVRIQCPPDYPLEPPQIFFTTPIYHPFVCIESWHICLSMLSEWTSAYNLVDVVETLLYVVVHPDFDTVSDTFGYRKNRELVAERTRRFLAGLPVHGNRVAPNQAWCEWAKANGCFPADGEEDCDTNGKAEVNAAQAVNEDGVQTSGNEHAGGSDVIASESEDDETEESNGDAAVSDDDGSAFGNIPHLESEGNNSQFSVLYEKENMPEYIASQRILIWQPADSPTANMPSVFYFCELIGDEHLQVDFRYLYDMMFTGNVLRSMQSHPEWRQISDLCPWYSFIEEECDIPLVRQLSDYDLSLLFPESNITNPTYTNVPCPVPFIDPLGQNVTWNALPTHDGVSGNNMSLHFNSSLPKVDRDADRKYSKEEMEDREDGEEGRKEYNEVEIAKQQETNAMEVEQQQQLDHLATPTKVENNIAGAKLEDVMVCNHVHVPEDTQSSTSLKTYPSRDKAWDWFGDNGFISSDYFDCAYIMNLFMEPQWHWFFRQTRWPFRFAPQQNVDLRMRVPCVPEWQPNAISMYCDVKMFCKRNREMKNLILLDAMALSPLSPLLNLMRHSVEPKAHLTGILWMTPVDALSPSYCVPIPRQDVNGEVEKHPYPS</sequence>
<dbReference type="AlphaFoldDB" id="A0A0R3UA74"/>
<dbReference type="PANTHER" id="PTHR24068">
    <property type="entry name" value="UBIQUITIN-CONJUGATING ENZYME E2"/>
    <property type="match status" value="1"/>
</dbReference>
<dbReference type="Pfam" id="PF00179">
    <property type="entry name" value="UQ_con"/>
    <property type="match status" value="1"/>
</dbReference>
<dbReference type="SUPFAM" id="SSF54495">
    <property type="entry name" value="UBC-like"/>
    <property type="match status" value="1"/>
</dbReference>
<reference evidence="3 4" key="1">
    <citation type="submission" date="2018-10" db="EMBL/GenBank/DDBJ databases">
        <authorList>
            <consortium name="Pathogen Informatics"/>
        </authorList>
    </citation>
    <scope>NUCLEOTIDE SEQUENCE [LARGE SCALE GENOMIC DNA]</scope>
</reference>
<name>A0A0R3UA74_MESCO</name>
<dbReference type="InterPro" id="IPR016135">
    <property type="entry name" value="UBQ-conjugating_enzyme/RWD"/>
</dbReference>
<keyword evidence="4" id="KW-1185">Reference proteome</keyword>
<dbReference type="Proteomes" id="UP000267029">
    <property type="component" value="Unassembled WGS sequence"/>
</dbReference>
<dbReference type="EMBL" id="UXSR01001029">
    <property type="protein sequence ID" value="VDD77820.1"/>
    <property type="molecule type" value="Genomic_DNA"/>
</dbReference>
<accession>A0A0R3UA74</accession>
<dbReference type="PROSITE" id="PS50127">
    <property type="entry name" value="UBC_2"/>
    <property type="match status" value="1"/>
</dbReference>
<proteinExistence type="predicted"/>
<evidence type="ECO:0000313" key="4">
    <source>
        <dbReference type="Proteomes" id="UP000267029"/>
    </source>
</evidence>
<feature type="domain" description="UBC core" evidence="2">
    <location>
        <begin position="5"/>
        <end position="152"/>
    </location>
</feature>
<dbReference type="STRING" id="53468.A0A0R3UA74"/>
<protein>
    <recommendedName>
        <fullName evidence="2">UBC core domain-containing protein</fullName>
    </recommendedName>
</protein>
<dbReference type="Gene3D" id="3.10.110.10">
    <property type="entry name" value="Ubiquitin Conjugating Enzyme"/>
    <property type="match status" value="1"/>
</dbReference>